<accession>A0ABT4I275</accession>
<keyword evidence="2" id="KW-1185">Reference proteome</keyword>
<gene>
    <name evidence="1" type="ORF">O0535_20775</name>
</gene>
<dbReference type="Proteomes" id="UP001067708">
    <property type="component" value="Unassembled WGS sequence"/>
</dbReference>
<reference evidence="1" key="1">
    <citation type="submission" date="2022-09" db="EMBL/GenBank/DDBJ databases">
        <title>Genome analysis and characterization of larvicidal activity of Brevibacillus strains.</title>
        <authorList>
            <person name="Patrusheva E.V."/>
            <person name="Izotova A.O."/>
            <person name="Toshchakov S.V."/>
            <person name="Sineoky S.P."/>
        </authorList>
    </citation>
    <scope>NUCLEOTIDE SEQUENCE</scope>
    <source>
        <strain evidence="1">VKPM_B-13244</strain>
    </source>
</reference>
<protein>
    <submittedName>
        <fullName evidence="1">Uncharacterized protein</fullName>
    </submittedName>
</protein>
<dbReference type="EMBL" id="JAPTNG010000020">
    <property type="protein sequence ID" value="MCZ0833156.1"/>
    <property type="molecule type" value="Genomic_DNA"/>
</dbReference>
<proteinExistence type="predicted"/>
<dbReference type="RefSeq" id="WP_258418213.1">
    <property type="nucleotide sequence ID" value="NZ_JAPTNG010000020.1"/>
</dbReference>
<evidence type="ECO:0000313" key="2">
    <source>
        <dbReference type="Proteomes" id="UP001067708"/>
    </source>
</evidence>
<name>A0ABT4I275_9BACL</name>
<organism evidence="1 2">
    <name type="scientific">Brevibacillus halotolerans</name>
    <dbReference type="NCBI Taxonomy" id="1507437"/>
    <lineage>
        <taxon>Bacteria</taxon>
        <taxon>Bacillati</taxon>
        <taxon>Bacillota</taxon>
        <taxon>Bacilli</taxon>
        <taxon>Bacillales</taxon>
        <taxon>Paenibacillaceae</taxon>
        <taxon>Brevibacillus</taxon>
    </lineage>
</organism>
<sequence>MFYNYVEVQHPVNQFFEGINGTGRYFSLNSGDSTAHLNFSDNTSSVRVAQPQSVQCPIGGYRHSDTILVVKNGYELLIRTPLALKDLVISR</sequence>
<comment type="caution">
    <text evidence="1">The sequence shown here is derived from an EMBL/GenBank/DDBJ whole genome shotgun (WGS) entry which is preliminary data.</text>
</comment>
<evidence type="ECO:0000313" key="1">
    <source>
        <dbReference type="EMBL" id="MCZ0833156.1"/>
    </source>
</evidence>